<dbReference type="GO" id="GO:0002098">
    <property type="term" value="P:tRNA wobble uridine modification"/>
    <property type="evidence" value="ECO:0007669"/>
    <property type="project" value="InterPro"/>
</dbReference>
<evidence type="ECO:0000256" key="4">
    <source>
        <dbReference type="ARBA" id="ARBA00023242"/>
    </source>
</evidence>
<keyword evidence="7" id="KW-1185">Reference proteome</keyword>
<reference evidence="6 7" key="1">
    <citation type="journal article" date="2021" name="Hortic Res">
        <title>Chromosome-scale assembly of the Dendrobium chrysotoxum genome enhances the understanding of orchid evolution.</title>
        <authorList>
            <person name="Zhang Y."/>
            <person name="Zhang G.Q."/>
            <person name="Zhang D."/>
            <person name="Liu X.D."/>
            <person name="Xu X.Y."/>
            <person name="Sun W.H."/>
            <person name="Yu X."/>
            <person name="Zhu X."/>
            <person name="Wang Z.W."/>
            <person name="Zhao X."/>
            <person name="Zhong W.Y."/>
            <person name="Chen H."/>
            <person name="Yin W.L."/>
            <person name="Huang T."/>
            <person name="Niu S.C."/>
            <person name="Liu Z.J."/>
        </authorList>
    </citation>
    <scope>NUCLEOTIDE SEQUENCE [LARGE SCALE GENOMIC DNA]</scope>
    <source>
        <strain evidence="6">Lindl</strain>
    </source>
</reference>
<evidence type="ECO:0000256" key="2">
    <source>
        <dbReference type="ARBA" id="ARBA00022763"/>
    </source>
</evidence>
<dbReference type="PANTHER" id="PTHR12663">
    <property type="entry name" value="ANDROGEN INDUCED INHIBITOR OF PROLIFERATION AS3 / PDS5-RELATED"/>
    <property type="match status" value="1"/>
</dbReference>
<accession>A0AAV7HGG0</accession>
<dbReference type="Pfam" id="PF05625">
    <property type="entry name" value="PAXNEB"/>
    <property type="match status" value="1"/>
</dbReference>
<evidence type="ECO:0000256" key="5">
    <source>
        <dbReference type="SAM" id="MobiDB-lite"/>
    </source>
</evidence>
<dbReference type="InterPro" id="IPR008728">
    <property type="entry name" value="Elongator_complex_protein_4"/>
</dbReference>
<dbReference type="GO" id="GO:0000785">
    <property type="term" value="C:chromatin"/>
    <property type="evidence" value="ECO:0007669"/>
    <property type="project" value="TreeGrafter"/>
</dbReference>
<proteinExistence type="predicted"/>
<evidence type="ECO:0000256" key="1">
    <source>
        <dbReference type="ARBA" id="ARBA00004123"/>
    </source>
</evidence>
<dbReference type="Proteomes" id="UP000775213">
    <property type="component" value="Unassembled WGS sequence"/>
</dbReference>
<name>A0AAV7HGG0_DENCH</name>
<gene>
    <name evidence="6" type="ORF">IEQ34_003801</name>
</gene>
<comment type="subcellular location">
    <subcellularLocation>
        <location evidence="1">Nucleus</location>
    </subcellularLocation>
</comment>
<keyword evidence="2" id="KW-0227">DNA damage</keyword>
<evidence type="ECO:0000313" key="7">
    <source>
        <dbReference type="Proteomes" id="UP000775213"/>
    </source>
</evidence>
<dbReference type="Pfam" id="PF20168">
    <property type="entry name" value="PDS5"/>
    <property type="match status" value="1"/>
</dbReference>
<comment type="caution">
    <text evidence="6">The sequence shown here is derived from an EMBL/GenBank/DDBJ whole genome shotgun (WGS) entry which is preliminary data.</text>
</comment>
<protein>
    <submittedName>
        <fullName evidence="6">Uncharacterized protein</fullName>
    </submittedName>
</protein>
<dbReference type="GO" id="GO:0033588">
    <property type="term" value="C:elongator holoenzyme complex"/>
    <property type="evidence" value="ECO:0007669"/>
    <property type="project" value="InterPro"/>
</dbReference>
<dbReference type="GO" id="GO:0007064">
    <property type="term" value="P:mitotic sister chromatid cohesion"/>
    <property type="evidence" value="ECO:0007669"/>
    <property type="project" value="InterPro"/>
</dbReference>
<dbReference type="InterPro" id="IPR039776">
    <property type="entry name" value="Pds5"/>
</dbReference>
<dbReference type="EMBL" id="JAGFBR010000005">
    <property type="protein sequence ID" value="KAH0466563.1"/>
    <property type="molecule type" value="Genomic_DNA"/>
</dbReference>
<feature type="region of interest" description="Disordered" evidence="5">
    <location>
        <begin position="412"/>
        <end position="438"/>
    </location>
</feature>
<keyword evidence="3" id="KW-0234">DNA repair</keyword>
<dbReference type="GO" id="GO:0005634">
    <property type="term" value="C:nucleus"/>
    <property type="evidence" value="ECO:0007669"/>
    <property type="project" value="UniProtKB-SubCell"/>
</dbReference>
<dbReference type="PANTHER" id="PTHR12663:SF3">
    <property type="entry name" value="SISTER CHROMATID COHESION PROTEIN PDS5 HOMOLOG C"/>
    <property type="match status" value="1"/>
</dbReference>
<feature type="region of interest" description="Disordered" evidence="5">
    <location>
        <begin position="279"/>
        <end position="358"/>
    </location>
</feature>
<dbReference type="AlphaFoldDB" id="A0AAV7HGG0"/>
<evidence type="ECO:0000256" key="3">
    <source>
        <dbReference type="ARBA" id="ARBA00023204"/>
    </source>
</evidence>
<organism evidence="6 7">
    <name type="scientific">Dendrobium chrysotoxum</name>
    <name type="common">Orchid</name>
    <dbReference type="NCBI Taxonomy" id="161865"/>
    <lineage>
        <taxon>Eukaryota</taxon>
        <taxon>Viridiplantae</taxon>
        <taxon>Streptophyta</taxon>
        <taxon>Embryophyta</taxon>
        <taxon>Tracheophyta</taxon>
        <taxon>Spermatophyta</taxon>
        <taxon>Magnoliopsida</taxon>
        <taxon>Liliopsida</taxon>
        <taxon>Asparagales</taxon>
        <taxon>Orchidaceae</taxon>
        <taxon>Epidendroideae</taxon>
        <taxon>Malaxideae</taxon>
        <taxon>Dendrobiinae</taxon>
        <taxon>Dendrobium</taxon>
    </lineage>
</organism>
<keyword evidence="4" id="KW-0539">Nucleus</keyword>
<dbReference type="GO" id="GO:0006281">
    <property type="term" value="P:DNA repair"/>
    <property type="evidence" value="ECO:0007669"/>
    <property type="project" value="UniProtKB-KW"/>
</dbReference>
<evidence type="ECO:0000313" key="6">
    <source>
        <dbReference type="EMBL" id="KAH0466563.1"/>
    </source>
</evidence>
<sequence>MLEDGVKNIENKLAPPPFHLQQLLLLPNKAKNLSSIMERSPSTSMLTAILPAMKALIAKDLLGHSEMDVKVCIASCLCEITRITTADAPYDDDIMKEIFGLIVGAFKDLDEMSICLFPKRVSILEIVAKYFLKTIRAKHYDIVFSSVETIMTLILEETESIYAQFLLCLLDGVKVVEKNILHTAKKLAEKVLVNCSLKLKPYLARLFNDNGALLSDYNKIVAVVFQWKFDTSIQNEINASGEVFHPEKYVAAANGSSKPVTNNRCFQDGNGYSMAAKKKVEFSHHSGKSRVNTEHRLDSGTTKPNKRSNLSSRKGGRNTSLQLSISNDHYGVGNKKKARNNSNRKLPANRDRNGSQRKVRVRFLENKPIAGTTKQKGVKHVEVEDKELKLKEVLSSQKSTVKDLVKDHNHVKDTGKTKSRWKRAQGVQEASGPQKRRKDLDDTIKWRWTCWSYSYTITMRSTMWILYDDKDLAKLLTGYQDMVGLLHVHKVAQISSQVPVILEASTFSLKLQRRRSLVLERLNQAPVEGSSGTSYGTAGPCSGSLKGSSIDF</sequence>
<feature type="compositionally biased region" description="Polar residues" evidence="5">
    <location>
        <begin position="299"/>
        <end position="327"/>
    </location>
</feature>